<dbReference type="EMBL" id="KJ528544">
    <property type="protein sequence ID" value="AHZ10885.1"/>
    <property type="molecule type" value="Genomic_DNA"/>
</dbReference>
<evidence type="ECO:0000313" key="1">
    <source>
        <dbReference type="EMBL" id="AHZ10885.1"/>
    </source>
</evidence>
<keyword evidence="2" id="KW-1185">Reference proteome</keyword>
<evidence type="ECO:0000313" key="2">
    <source>
        <dbReference type="Proteomes" id="UP000026904"/>
    </source>
</evidence>
<gene>
    <name evidence="1" type="ORF">WP2_13</name>
</gene>
<proteinExistence type="predicted"/>
<dbReference type="RefSeq" id="YP_009032590.1">
    <property type="nucleotide sequence ID" value="NC_024149.1"/>
</dbReference>
<sequence length="93" mass="10562">MKQSMKKESFFTLLMGQDKKVLEELIHTGLISYDELEKIENPTKTDLATIISSRSTAETPLYPVNFYDERKQVFATKVVNAIQYIGSGGLENE</sequence>
<organism evidence="1 2">
    <name type="scientific">Lactococcus phage WP-2</name>
    <dbReference type="NCBI Taxonomy" id="1486423"/>
    <lineage>
        <taxon>Viruses</taxon>
        <taxon>Duplodnaviria</taxon>
        <taxon>Heunggongvirae</taxon>
        <taxon>Uroviricota</taxon>
        <taxon>Caudoviricetes</taxon>
        <taxon>Rountreeviridae</taxon>
        <taxon>Negarvirus</taxon>
        <taxon>Negarvirus WP2</taxon>
    </lineage>
</organism>
<protein>
    <submittedName>
        <fullName evidence="1">Uncharacterized protein</fullName>
    </submittedName>
</protein>
<dbReference type="KEGG" id="vg:19488296"/>
<name>A0A024B364_9CAUD</name>
<accession>A0A024B364</accession>
<dbReference type="GeneID" id="19488296"/>
<dbReference type="Proteomes" id="UP000026904">
    <property type="component" value="Segment"/>
</dbReference>
<reference evidence="1 2" key="1">
    <citation type="journal article" date="2014" name="Gene">
        <title>Comparative genomic analysis of Lactococcus garvieae phage WP-2, a new member of Picovirinae subfamily of Podoviridae.</title>
        <authorList>
            <person name="Ghasemi S.M."/>
            <person name="Bouzari M."/>
            <person name="Yoon B.H."/>
            <person name="Chang H.I."/>
        </authorList>
    </citation>
    <scope>NUCLEOTIDE SEQUENCE [LARGE SCALE GENOMIC DNA]</scope>
    <source>
        <strain evidence="1">WP-2</strain>
    </source>
</reference>